<dbReference type="Proteomes" id="UP000050326">
    <property type="component" value="Unassembled WGS sequence"/>
</dbReference>
<feature type="domain" description="Teneurin-like YD-shell" evidence="10">
    <location>
        <begin position="1057"/>
        <end position="1278"/>
    </location>
</feature>
<evidence type="ECO:0000259" key="7">
    <source>
        <dbReference type="Pfam" id="PF02018"/>
    </source>
</evidence>
<keyword evidence="12" id="KW-1185">Reference proteome</keyword>
<evidence type="ECO:0000259" key="10">
    <source>
        <dbReference type="Pfam" id="PF25023"/>
    </source>
</evidence>
<dbReference type="Gene3D" id="2.60.120.970">
    <property type="match status" value="1"/>
</dbReference>
<dbReference type="Pfam" id="PF20148">
    <property type="entry name" value="DUF6531"/>
    <property type="match status" value="1"/>
</dbReference>
<dbReference type="PANTHER" id="PTHR32305">
    <property type="match status" value="1"/>
</dbReference>
<dbReference type="InterPro" id="IPR056823">
    <property type="entry name" value="TEN-like_YD-shell"/>
</dbReference>
<feature type="domain" description="Carbohydrate-binding module family 96" evidence="9">
    <location>
        <begin position="286"/>
        <end position="444"/>
    </location>
</feature>
<dbReference type="NCBIfam" id="TIGR01643">
    <property type="entry name" value="YD_repeat_2x"/>
    <property type="match status" value="3"/>
</dbReference>
<dbReference type="STRING" id="36849.OXPF_10310"/>
<dbReference type="NCBIfam" id="NF033679">
    <property type="entry name" value="DNRLRE_dom"/>
    <property type="match status" value="1"/>
</dbReference>
<keyword evidence="5 11" id="KW-0378">Hydrolase</keyword>
<keyword evidence="4" id="KW-0677">Repeat</keyword>
<keyword evidence="6" id="KW-0812">Transmembrane</keyword>
<dbReference type="InterPro" id="IPR013320">
    <property type="entry name" value="ConA-like_dom_sf"/>
</dbReference>
<dbReference type="GO" id="GO:0005576">
    <property type="term" value="C:extracellular region"/>
    <property type="evidence" value="ECO:0007669"/>
    <property type="project" value="UniProtKB-SubCell"/>
</dbReference>
<dbReference type="Pfam" id="PF24517">
    <property type="entry name" value="CBM96"/>
    <property type="match status" value="1"/>
</dbReference>
<evidence type="ECO:0000256" key="5">
    <source>
        <dbReference type="ARBA" id="ARBA00022801"/>
    </source>
</evidence>
<dbReference type="Gene3D" id="2.180.10.10">
    <property type="entry name" value="RHS repeat-associated core"/>
    <property type="match status" value="3"/>
</dbReference>
<evidence type="ECO:0000259" key="9">
    <source>
        <dbReference type="Pfam" id="PF24517"/>
    </source>
</evidence>
<dbReference type="Pfam" id="PF02018">
    <property type="entry name" value="CBM_4_9"/>
    <property type="match status" value="1"/>
</dbReference>
<evidence type="ECO:0000256" key="3">
    <source>
        <dbReference type="ARBA" id="ARBA00022729"/>
    </source>
</evidence>
<comment type="caution">
    <text evidence="11">The sequence shown here is derived from an EMBL/GenBank/DDBJ whole genome shotgun (WGS) entry which is preliminary data.</text>
</comment>
<dbReference type="PATRIC" id="fig|36849.3.peg.1103"/>
<dbReference type="InterPro" id="IPR008979">
    <property type="entry name" value="Galactose-bd-like_sf"/>
</dbReference>
<protein>
    <submittedName>
        <fullName evidence="11">tRNA(Glu)-specific nuclease WapA</fullName>
        <ecNumber evidence="11">3.1.-.-</ecNumber>
    </submittedName>
</protein>
<reference evidence="11 12" key="1">
    <citation type="submission" date="2015-09" db="EMBL/GenBank/DDBJ databases">
        <title>Genome sequence of Oxobacter pfennigii DSM 3222.</title>
        <authorList>
            <person name="Poehlein A."/>
            <person name="Bengelsdorf F.R."/>
            <person name="Schiel-Bengelsdorf B."/>
            <person name="Duerre P."/>
            <person name="Daniel R."/>
        </authorList>
    </citation>
    <scope>NUCLEOTIDE SEQUENCE [LARGE SCALE GENOMIC DNA]</scope>
    <source>
        <strain evidence="11 12">DSM 3222</strain>
    </source>
</reference>
<dbReference type="OrthoDB" id="9771173at2"/>
<evidence type="ECO:0000313" key="11">
    <source>
        <dbReference type="EMBL" id="KPU45384.1"/>
    </source>
</evidence>
<evidence type="ECO:0000256" key="1">
    <source>
        <dbReference type="ARBA" id="ARBA00004613"/>
    </source>
</evidence>
<feature type="domain" description="DUF6531" evidence="8">
    <location>
        <begin position="471"/>
        <end position="547"/>
    </location>
</feature>
<keyword evidence="6" id="KW-0472">Membrane</keyword>
<dbReference type="RefSeq" id="WP_054874138.1">
    <property type="nucleotide sequence ID" value="NZ_LKET01000023.1"/>
</dbReference>
<accession>A0A0N8NTP2</accession>
<dbReference type="PANTHER" id="PTHR32305:SF15">
    <property type="entry name" value="PROTEIN RHSA-RELATED"/>
    <property type="match status" value="1"/>
</dbReference>
<dbReference type="EMBL" id="LKET01000023">
    <property type="protein sequence ID" value="KPU45384.1"/>
    <property type="molecule type" value="Genomic_DNA"/>
</dbReference>
<gene>
    <name evidence="11" type="primary">wapA_3</name>
    <name evidence="11" type="ORF">OXPF_10310</name>
</gene>
<dbReference type="SUPFAM" id="SSF49899">
    <property type="entry name" value="Concanavalin A-like lectins/glucanases"/>
    <property type="match status" value="2"/>
</dbReference>
<evidence type="ECO:0000256" key="6">
    <source>
        <dbReference type="SAM" id="Phobius"/>
    </source>
</evidence>
<name>A0A0N8NTP2_9CLOT</name>
<dbReference type="InterPro" id="IPR006530">
    <property type="entry name" value="YD"/>
</dbReference>
<keyword evidence="2" id="KW-0964">Secreted</keyword>
<dbReference type="EC" id="3.1.-.-" evidence="11"/>
<sequence length="2595" mass="290208">MSFYSGMLKGNSNLPAREVKVNNEAKILNEVEEKRQRNIKHFLRDDGTYEAAIYPSPVHYLSNGKYKDIDNNLIDSSDEMGNPVLENKENEYKVKISKNTRSKKLVQLTKDNYELSWNIQGIRDTSPSVVRWDSKFLNSLPETDRLKTLTRVESSADLKSILPGIDIKYNVRSDRFKENIIINQNTPNLQFIYNIYVKNLGAKLSGSTIVFYDIVNESNEIFIMGFPYMIDSKKNESTDILISLKASKEGYTLTVIPDNNWLNSVDRIYPVTIDPYVETPQDPAQTFDSYVGQNTPSEWVYASPSLKVGYNSTDGQTRSYIRFTLPQLTAAETIYSANLALYLTGVSAPNSQIDVHKVLNSWSSSSITWNGQPGADAKIEEFQIVSAAKFYYFDVTGMVKDWYNSGNNYGLVLKHHTETTGPNTTATFSSSDASSSNLRPQITIYYVNNNGLESYWTYHSQDVGRAGTGYVNDYTGNLVFVHNDLSMNGNRMPVTINHVYNSNDKGADIGYGPGWRLNLTQTVQWKQIPAGGVNYYMHTDEDGTNHYYRYDSEKGYYVDDAGTDFMLTVTGSGESQVIRITDKGGNKLNFDYYGILRTIEDKNGNKITLTYNNNRLTEVEDGAGRKTTLTYTESGHLFDMTDPAGRKTDFRYTVTRLTSIIYSYENNNIEEGAIRTTFSYDGIYNLTSAMNYDGYKINYSYYDRFEPGNENVLAYRIKQIQETHTDSTLGNELNIIYGKNNTTFTDFKDRKNIYQFNNIGNTISIKDADDSAQHYRYGDIKNKNKLTVESKLQRTVINLLKNHSVEEPYSEWAAAGSTVGTVSSEGSGIFTEEDKYMGKMSLKIVKTNTVGRHYFSQKVTLIKGKMYTLSGYVKTNGVTAADGKGVVIYATYELSGGDWPYQDSQYINGTNDWQRVEVTFTLPDNALNTTVYIGAGIYGVTGTAYFDNLQLEEGPVANRYNLVENPSFGYVPGDSGNGPIVPLFWEGSFNDTEDGASGEASAPIGNDDTSVKIVGYGSVKKWIRQKINISGNKGDSFIIGGWAKADSIPLTPDSLRYFALDLQINRTDVATPQYAVVNFNDGVSDWQYASDRIIADGPYDSIMIYAIYYNNANIAYFDGIQVYREEFGTSFTYDENGNVVSIVDLANQTSKFQYNSNNDLVNAADPKGNNFQYTYDEKRNIKDATSAENVVYSFVYDSYGNPKTAKVGDSTLFIESASTYSTDGNYAGTVSDPLGNTVIYNYNDKKGTLDSIIDPKGNPTIYSYDINDRITDVTKTVGGKRVEYFPLNSGTAGSLGTKAAEDKSAFATDGSPGGRTYLSSYAPTKVLYNLGINKNSGTMTILFKTTGSGDRTIIANEASDREIFNLYINSQDFLRLLVRKSDSSDIILAPTNITIQKNRWYFAALRWSMSGNDLNYTVFLDSNSYPGTIGNFKSYKNFTGARTGIGNSIPGIYQLNGFIERFTYSPNSLSDSDIALIRQGSDINEQKTPVTNSYSYDKDRIKTITHNGFNYSFEYDSLGNNTAVSAGGNTLITNEYQVIKYDNNKSRNTGLLSKSTYGNGQIISMSYDTLDRISARYFNGVMRHWYSYDASGSLGYHNDIANGTIYRYAYDLAGRLSRVSDSKGNVTGFGYDLNNNGNKLAEQLNKRGYITSHVYSRDNRPLHSVYNRYLYNDGRIEYFPLNVDSEGTKGTKPLSFNAVFDRDKDYRQSLMAYEGSTNLLTANSSFEDKVPESGKIPGWEATDWNTVKTGRWRIVNDGVNGGKSIECYDSQADGIAANAVAYQNITLSSPLDGATDYTMSAYAKRIGDAQPQLSLVCYNSSGSEIPGAYWTYAMNIEQNQWVRISGKFTAPAGTKILQVIIRSPVKDKDIVRFDDVQMEKKPFATPYTPAASTSTGTKISYSLGVNKASGTMGVWFYTAVDDTVRLILSNEGTNKQIFNMYIDSDNYLKLNRRNNAGTIQDIVSSAVKIEKGIWYFAAFRWNYSASGLKCTLYLNGTPYTHSTNITDFQDFTGGVTLVGSTISGTGQANGAMQHFMYSGQELSNAEIGNIYNSGRGNDINNIYDSLGRLKSRTLTMGANKHVTRYGYEEVQGTPGATTTRLKSIDINNTITNYTYDKNGNIEKVTIPGGSYIEYFYDELNQLIRENNQITNVTTVYTYDAGGNILTRTEYSFTTGPVGTATKEYIYTYDDPVWKDKLKFFTTKINNVTTDKSISYDDVGNITAYDGYTYTWEGGRQLKSISGNGKTIEFKYNDAGIRTQKTVYQGTTTPTVESTTKYHLVGDKVTYEIKTDADGKIDTIYYTYDSAGKLASMNLNGVEYFYIRNGQGDITGLFNKNGTQVVSYTYDTWGKLISIKDQNGADVTNDVTHVGYKNPYRYRGYRYDTETGLYYLQSRYYNPEWCRFINADIVNGTIGGLLSHNLFSYCNNNPVNREDQGGNFWAEVAALGVSIGAVIASAPVWFVAVMVLATVVTVGLVGYIGVWAYDNYINPEITYKEKSIANVKTDSKGRPIINVKGKKNWKEKALPKNYKEGPTIPSSDMDKTRIVDESGNTVGEMHRGQPEYKYNPYGTKTPTGRVWPDHWHLNSDPKMHYLPK</sequence>
<evidence type="ECO:0000256" key="2">
    <source>
        <dbReference type="ARBA" id="ARBA00022525"/>
    </source>
</evidence>
<dbReference type="NCBIfam" id="TIGR03696">
    <property type="entry name" value="Rhs_assc_core"/>
    <property type="match status" value="1"/>
</dbReference>
<proteinExistence type="predicted"/>
<dbReference type="Gene3D" id="2.60.120.260">
    <property type="entry name" value="Galactose-binding domain-like"/>
    <property type="match status" value="2"/>
</dbReference>
<dbReference type="InterPro" id="IPR050708">
    <property type="entry name" value="T6SS_VgrG/RHS"/>
</dbReference>
<comment type="subcellular location">
    <subcellularLocation>
        <location evidence="1">Secreted</location>
    </subcellularLocation>
</comment>
<dbReference type="InterPro" id="IPR003305">
    <property type="entry name" value="CenC_carb-bd"/>
</dbReference>
<feature type="transmembrane region" description="Helical" evidence="6">
    <location>
        <begin position="2459"/>
        <end position="2484"/>
    </location>
</feature>
<dbReference type="InterPro" id="IPR045351">
    <property type="entry name" value="DUF6531"/>
</dbReference>
<keyword evidence="6" id="KW-1133">Transmembrane helix</keyword>
<dbReference type="GO" id="GO:0016798">
    <property type="term" value="F:hydrolase activity, acting on glycosyl bonds"/>
    <property type="evidence" value="ECO:0007669"/>
    <property type="project" value="InterPro"/>
</dbReference>
<dbReference type="Pfam" id="PF25023">
    <property type="entry name" value="TEN_YD-shell"/>
    <property type="match status" value="1"/>
</dbReference>
<dbReference type="InterPro" id="IPR022385">
    <property type="entry name" value="Rhs_assc_core"/>
</dbReference>
<feature type="domain" description="CBM-cenC" evidence="7">
    <location>
        <begin position="798"/>
        <end position="933"/>
    </location>
</feature>
<evidence type="ECO:0000256" key="4">
    <source>
        <dbReference type="ARBA" id="ARBA00022737"/>
    </source>
</evidence>
<keyword evidence="3" id="KW-0732">Signal</keyword>
<dbReference type="InterPro" id="IPR055372">
    <property type="entry name" value="CBM96"/>
</dbReference>
<organism evidence="11 12">
    <name type="scientific">Oxobacter pfennigii</name>
    <dbReference type="NCBI Taxonomy" id="36849"/>
    <lineage>
        <taxon>Bacteria</taxon>
        <taxon>Bacillati</taxon>
        <taxon>Bacillota</taxon>
        <taxon>Clostridia</taxon>
        <taxon>Eubacteriales</taxon>
        <taxon>Clostridiaceae</taxon>
        <taxon>Oxobacter</taxon>
    </lineage>
</organism>
<evidence type="ECO:0000259" key="8">
    <source>
        <dbReference type="Pfam" id="PF20148"/>
    </source>
</evidence>
<dbReference type="Pfam" id="PF13385">
    <property type="entry name" value="Laminin_G_3"/>
    <property type="match status" value="1"/>
</dbReference>
<evidence type="ECO:0000313" key="12">
    <source>
        <dbReference type="Proteomes" id="UP000050326"/>
    </source>
</evidence>
<dbReference type="SUPFAM" id="SSF49785">
    <property type="entry name" value="Galactose-binding domain-like"/>
    <property type="match status" value="1"/>
</dbReference>